<evidence type="ECO:0000256" key="1">
    <source>
        <dbReference type="SAM" id="MobiDB-lite"/>
    </source>
</evidence>
<organism evidence="2 3">
    <name type="scientific">Aquamicrobium aerolatum DSM 21857</name>
    <dbReference type="NCBI Taxonomy" id="1121003"/>
    <lineage>
        <taxon>Bacteria</taxon>
        <taxon>Pseudomonadati</taxon>
        <taxon>Pseudomonadota</taxon>
        <taxon>Alphaproteobacteria</taxon>
        <taxon>Hyphomicrobiales</taxon>
        <taxon>Phyllobacteriaceae</taxon>
        <taxon>Aerobium</taxon>
    </lineage>
</organism>
<dbReference type="EMBL" id="FORF01000029">
    <property type="protein sequence ID" value="SFJ56065.1"/>
    <property type="molecule type" value="Genomic_DNA"/>
</dbReference>
<protein>
    <submittedName>
        <fullName evidence="2">Uncharacterized protein</fullName>
    </submittedName>
</protein>
<gene>
    <name evidence="2" type="ORF">SAMN03080618_03315</name>
</gene>
<feature type="region of interest" description="Disordered" evidence="1">
    <location>
        <begin position="86"/>
        <end position="107"/>
    </location>
</feature>
<reference evidence="3" key="1">
    <citation type="submission" date="2016-10" db="EMBL/GenBank/DDBJ databases">
        <authorList>
            <person name="Varghese N."/>
            <person name="Submissions S."/>
        </authorList>
    </citation>
    <scope>NUCLEOTIDE SEQUENCE [LARGE SCALE GENOMIC DNA]</scope>
    <source>
        <strain evidence="3">DSM 21857</strain>
    </source>
</reference>
<evidence type="ECO:0000313" key="3">
    <source>
        <dbReference type="Proteomes" id="UP000242763"/>
    </source>
</evidence>
<name>A0A1I3SBH9_9HYPH</name>
<keyword evidence="3" id="KW-1185">Reference proteome</keyword>
<evidence type="ECO:0000313" key="2">
    <source>
        <dbReference type="EMBL" id="SFJ56065.1"/>
    </source>
</evidence>
<dbReference type="AlphaFoldDB" id="A0A1I3SBH9"/>
<sequence length="107" mass="11306">MQSCVILQSCASRGQEQETGAALLVTDGMEFGVSSAFRAIDEQSVRRFTCLRQLTENVFLDATLGPVDEPILKSLLGSIDIGAVGPTSAATPGIDDPAQHTTITPNR</sequence>
<accession>A0A1I3SBH9</accession>
<dbReference type="Proteomes" id="UP000242763">
    <property type="component" value="Unassembled WGS sequence"/>
</dbReference>
<proteinExistence type="predicted"/>